<accession>A0A150FUE7</accession>
<proteinExistence type="predicted"/>
<feature type="compositionally biased region" description="Basic and acidic residues" evidence="1">
    <location>
        <begin position="108"/>
        <end position="122"/>
    </location>
</feature>
<evidence type="ECO:0000313" key="2">
    <source>
        <dbReference type="EMBL" id="KXZ41263.1"/>
    </source>
</evidence>
<gene>
    <name evidence="2" type="ORF">GPECTOR_594g665</name>
</gene>
<dbReference type="AlphaFoldDB" id="A0A150FUE7"/>
<sequence length="311" mass="33035">MADQNQQHPPITAGADPNGKENIETQTVTGAQGAPTPQQLAAGQAKVVEFITKSVLDSVQQKLAAAAPAAAPEKTVISPQAGNVPAASVAADKADKKNKDKKKKKSTKEKEPKKRKTSRDDTDSASDTSSDSSSSSSDSDGDEDTLKDSYEWVERLTPTDPIGFRSQVHETYGLMAKRAKALIKNGKSTEAKAVCEAIARRARTGELVTAKIAAVESKGLTTADYVFSMICNKAKFHKETFSAKAMIAEVKPMAMRKSKQQPGGAGGAGGSGSGSRQHDKRDYRDNRDSFRRPEGRRSYGGFGGRGNGKSG</sequence>
<feature type="compositionally biased region" description="Gly residues" evidence="1">
    <location>
        <begin position="263"/>
        <end position="273"/>
    </location>
</feature>
<feature type="compositionally biased region" description="Basic and acidic residues" evidence="1">
    <location>
        <begin position="276"/>
        <end position="297"/>
    </location>
</feature>
<protein>
    <submittedName>
        <fullName evidence="2">Uncharacterized protein</fullName>
    </submittedName>
</protein>
<feature type="region of interest" description="Disordered" evidence="1">
    <location>
        <begin position="253"/>
        <end position="311"/>
    </location>
</feature>
<comment type="caution">
    <text evidence="2">The sequence shown here is derived from an EMBL/GenBank/DDBJ whole genome shotgun (WGS) entry which is preliminary data.</text>
</comment>
<dbReference type="Proteomes" id="UP000075714">
    <property type="component" value="Unassembled WGS sequence"/>
</dbReference>
<evidence type="ECO:0000256" key="1">
    <source>
        <dbReference type="SAM" id="MobiDB-lite"/>
    </source>
</evidence>
<dbReference type="EMBL" id="LSYV01000591">
    <property type="protein sequence ID" value="KXZ41263.1"/>
    <property type="molecule type" value="Genomic_DNA"/>
</dbReference>
<name>A0A150FUE7_GONPE</name>
<feature type="compositionally biased region" description="Gly residues" evidence="1">
    <location>
        <begin position="298"/>
        <end position="311"/>
    </location>
</feature>
<feature type="compositionally biased region" description="Polar residues" evidence="1">
    <location>
        <begin position="24"/>
        <end position="41"/>
    </location>
</feature>
<evidence type="ECO:0000313" key="3">
    <source>
        <dbReference type="Proteomes" id="UP000075714"/>
    </source>
</evidence>
<keyword evidence="3" id="KW-1185">Reference proteome</keyword>
<reference evidence="3" key="1">
    <citation type="journal article" date="2016" name="Nat. Commun.">
        <title>The Gonium pectorale genome demonstrates co-option of cell cycle regulation during the evolution of multicellularity.</title>
        <authorList>
            <person name="Hanschen E.R."/>
            <person name="Marriage T.N."/>
            <person name="Ferris P.J."/>
            <person name="Hamaji T."/>
            <person name="Toyoda A."/>
            <person name="Fujiyama A."/>
            <person name="Neme R."/>
            <person name="Noguchi H."/>
            <person name="Minakuchi Y."/>
            <person name="Suzuki M."/>
            <person name="Kawai-Toyooka H."/>
            <person name="Smith D.R."/>
            <person name="Sparks H."/>
            <person name="Anderson J."/>
            <person name="Bakaric R."/>
            <person name="Luria V."/>
            <person name="Karger A."/>
            <person name="Kirschner M.W."/>
            <person name="Durand P.M."/>
            <person name="Michod R.E."/>
            <person name="Nozaki H."/>
            <person name="Olson B.J."/>
        </authorList>
    </citation>
    <scope>NUCLEOTIDE SEQUENCE [LARGE SCALE GENOMIC DNA]</scope>
    <source>
        <strain evidence="3">NIES-2863</strain>
    </source>
</reference>
<feature type="region of interest" description="Disordered" evidence="1">
    <location>
        <begin position="61"/>
        <end position="145"/>
    </location>
</feature>
<feature type="region of interest" description="Disordered" evidence="1">
    <location>
        <begin position="1"/>
        <end position="42"/>
    </location>
</feature>
<feature type="compositionally biased region" description="Low complexity" evidence="1">
    <location>
        <begin position="125"/>
        <end position="138"/>
    </location>
</feature>
<organism evidence="2 3">
    <name type="scientific">Gonium pectorale</name>
    <name type="common">Green alga</name>
    <dbReference type="NCBI Taxonomy" id="33097"/>
    <lineage>
        <taxon>Eukaryota</taxon>
        <taxon>Viridiplantae</taxon>
        <taxon>Chlorophyta</taxon>
        <taxon>core chlorophytes</taxon>
        <taxon>Chlorophyceae</taxon>
        <taxon>CS clade</taxon>
        <taxon>Chlamydomonadales</taxon>
        <taxon>Volvocaceae</taxon>
        <taxon>Gonium</taxon>
    </lineage>
</organism>